<accession>A0ABS8XPJ8</accession>
<proteinExistence type="predicted"/>
<organism evidence="3 4">
    <name type="scientific">Pelomonas cellulosilytica</name>
    <dbReference type="NCBI Taxonomy" id="2906762"/>
    <lineage>
        <taxon>Bacteria</taxon>
        <taxon>Pseudomonadati</taxon>
        <taxon>Pseudomonadota</taxon>
        <taxon>Betaproteobacteria</taxon>
        <taxon>Burkholderiales</taxon>
        <taxon>Sphaerotilaceae</taxon>
        <taxon>Roseateles</taxon>
    </lineage>
</organism>
<dbReference type="RefSeq" id="WP_233371683.1">
    <property type="nucleotide sequence ID" value="NZ_JAJTWU010000003.1"/>
</dbReference>
<protein>
    <recommendedName>
        <fullName evidence="5">DUF2570 domain-containing protein</fullName>
    </recommendedName>
</protein>
<name>A0ABS8XPJ8_9BURK</name>
<sequence>MDNDQLWPLLGGLLAGGMLAAVGAYAWLSGRIRQETQRHQATEQARQLGAQQLTQARRQIEQLQRENHELRLAVRPAPRPAPRAEAPVDPAEAARLYAEAKLNPAAADVPKAFKDTELLDRSGR</sequence>
<evidence type="ECO:0000313" key="4">
    <source>
        <dbReference type="Proteomes" id="UP001200741"/>
    </source>
</evidence>
<dbReference type="Proteomes" id="UP001200741">
    <property type="component" value="Unassembled WGS sequence"/>
</dbReference>
<comment type="caution">
    <text evidence="3">The sequence shown here is derived from an EMBL/GenBank/DDBJ whole genome shotgun (WGS) entry which is preliminary data.</text>
</comment>
<evidence type="ECO:0000256" key="2">
    <source>
        <dbReference type="SAM" id="Phobius"/>
    </source>
</evidence>
<keyword evidence="2" id="KW-1133">Transmembrane helix</keyword>
<keyword evidence="4" id="KW-1185">Reference proteome</keyword>
<keyword evidence="2" id="KW-0812">Transmembrane</keyword>
<keyword evidence="1" id="KW-0175">Coiled coil</keyword>
<feature type="transmembrane region" description="Helical" evidence="2">
    <location>
        <begin position="6"/>
        <end position="28"/>
    </location>
</feature>
<reference evidence="3 4" key="1">
    <citation type="submission" date="2021-12" db="EMBL/GenBank/DDBJ databases">
        <title>Genome seq of P8.</title>
        <authorList>
            <person name="Seo T."/>
        </authorList>
    </citation>
    <scope>NUCLEOTIDE SEQUENCE [LARGE SCALE GENOMIC DNA]</scope>
    <source>
        <strain evidence="3 4">P8</strain>
    </source>
</reference>
<dbReference type="EMBL" id="JAJTWU010000003">
    <property type="protein sequence ID" value="MCE4554672.1"/>
    <property type="molecule type" value="Genomic_DNA"/>
</dbReference>
<gene>
    <name evidence="3" type="ORF">LXT13_09500</name>
</gene>
<evidence type="ECO:0000256" key="1">
    <source>
        <dbReference type="SAM" id="Coils"/>
    </source>
</evidence>
<evidence type="ECO:0000313" key="3">
    <source>
        <dbReference type="EMBL" id="MCE4554672.1"/>
    </source>
</evidence>
<feature type="coiled-coil region" evidence="1">
    <location>
        <begin position="46"/>
        <end position="73"/>
    </location>
</feature>
<evidence type="ECO:0008006" key="5">
    <source>
        <dbReference type="Google" id="ProtNLM"/>
    </source>
</evidence>
<keyword evidence="2" id="KW-0472">Membrane</keyword>